<feature type="transmembrane region" description="Helical" evidence="8">
    <location>
        <begin position="362"/>
        <end position="390"/>
    </location>
</feature>
<evidence type="ECO:0000313" key="11">
    <source>
        <dbReference type="Proteomes" id="UP000799439"/>
    </source>
</evidence>
<feature type="transmembrane region" description="Helical" evidence="8">
    <location>
        <begin position="175"/>
        <end position="201"/>
    </location>
</feature>
<keyword evidence="6 8" id="KW-0472">Membrane</keyword>
<dbReference type="EMBL" id="ML996081">
    <property type="protein sequence ID" value="KAF2157434.1"/>
    <property type="molecule type" value="Genomic_DNA"/>
</dbReference>
<dbReference type="PANTHER" id="PTHR43341:SF1">
    <property type="entry name" value="GENERAL AMINO-ACID PERMEASE GAP1"/>
    <property type="match status" value="1"/>
</dbReference>
<keyword evidence="5 8" id="KW-1133">Transmembrane helix</keyword>
<feature type="transmembrane region" description="Helical" evidence="8">
    <location>
        <begin position="280"/>
        <end position="301"/>
    </location>
</feature>
<accession>A0A9P4J9H1</accession>
<dbReference type="Proteomes" id="UP000799439">
    <property type="component" value="Unassembled WGS sequence"/>
</dbReference>
<evidence type="ECO:0000256" key="5">
    <source>
        <dbReference type="ARBA" id="ARBA00022989"/>
    </source>
</evidence>
<dbReference type="OrthoDB" id="3900342at2759"/>
<keyword evidence="2" id="KW-0813">Transport</keyword>
<evidence type="ECO:0000256" key="6">
    <source>
        <dbReference type="ARBA" id="ARBA00023136"/>
    </source>
</evidence>
<dbReference type="InterPro" id="IPR050524">
    <property type="entry name" value="APC_YAT"/>
</dbReference>
<feature type="transmembrane region" description="Helical" evidence="8">
    <location>
        <begin position="322"/>
        <end position="342"/>
    </location>
</feature>
<dbReference type="InterPro" id="IPR004840">
    <property type="entry name" value="Amino_acid_permease_CS"/>
</dbReference>
<reference evidence="10" key="1">
    <citation type="journal article" date="2020" name="Stud. Mycol.">
        <title>101 Dothideomycetes genomes: a test case for predicting lifestyles and emergence of pathogens.</title>
        <authorList>
            <person name="Haridas S."/>
            <person name="Albert R."/>
            <person name="Binder M."/>
            <person name="Bloem J."/>
            <person name="Labutti K."/>
            <person name="Salamov A."/>
            <person name="Andreopoulos B."/>
            <person name="Baker S."/>
            <person name="Barry K."/>
            <person name="Bills G."/>
            <person name="Bluhm B."/>
            <person name="Cannon C."/>
            <person name="Castanera R."/>
            <person name="Culley D."/>
            <person name="Daum C."/>
            <person name="Ezra D."/>
            <person name="Gonzalez J."/>
            <person name="Henrissat B."/>
            <person name="Kuo A."/>
            <person name="Liang C."/>
            <person name="Lipzen A."/>
            <person name="Lutzoni F."/>
            <person name="Magnuson J."/>
            <person name="Mondo S."/>
            <person name="Nolan M."/>
            <person name="Ohm R."/>
            <person name="Pangilinan J."/>
            <person name="Park H.-J."/>
            <person name="Ramirez L."/>
            <person name="Alfaro M."/>
            <person name="Sun H."/>
            <person name="Tritt A."/>
            <person name="Yoshinaga Y."/>
            <person name="Zwiers L.-H."/>
            <person name="Turgeon B."/>
            <person name="Goodwin S."/>
            <person name="Spatafora J."/>
            <person name="Crous P."/>
            <person name="Grigoriev I."/>
        </authorList>
    </citation>
    <scope>NUCLEOTIDE SEQUENCE</scope>
    <source>
        <strain evidence="10">CBS 260.36</strain>
    </source>
</reference>
<feature type="transmembrane region" description="Helical" evidence="8">
    <location>
        <begin position="500"/>
        <end position="523"/>
    </location>
</feature>
<comment type="subcellular location">
    <subcellularLocation>
        <location evidence="1">Membrane</location>
        <topology evidence="1">Multi-pass membrane protein</topology>
    </subcellularLocation>
</comment>
<evidence type="ECO:0000256" key="4">
    <source>
        <dbReference type="ARBA" id="ARBA00022970"/>
    </source>
</evidence>
<keyword evidence="4" id="KW-0029">Amino-acid transport</keyword>
<keyword evidence="11" id="KW-1185">Reference proteome</keyword>
<feature type="transmembrane region" description="Helical" evidence="8">
    <location>
        <begin position="424"/>
        <end position="440"/>
    </location>
</feature>
<dbReference type="PROSITE" id="PS00218">
    <property type="entry name" value="AMINO_ACID_PERMEASE_1"/>
    <property type="match status" value="1"/>
</dbReference>
<dbReference type="GO" id="GO:0016020">
    <property type="term" value="C:membrane"/>
    <property type="evidence" value="ECO:0007669"/>
    <property type="project" value="UniProtKB-SubCell"/>
</dbReference>
<proteinExistence type="predicted"/>
<dbReference type="PANTHER" id="PTHR43341">
    <property type="entry name" value="AMINO ACID PERMEASE"/>
    <property type="match status" value="1"/>
</dbReference>
<feature type="transmembrane region" description="Helical" evidence="8">
    <location>
        <begin position="127"/>
        <end position="154"/>
    </location>
</feature>
<name>A0A9P4J9H1_9PEZI</name>
<evidence type="ECO:0000259" key="9">
    <source>
        <dbReference type="Pfam" id="PF00324"/>
    </source>
</evidence>
<feature type="transmembrane region" description="Helical" evidence="8">
    <location>
        <begin position="452"/>
        <end position="474"/>
    </location>
</feature>
<evidence type="ECO:0000256" key="7">
    <source>
        <dbReference type="SAM" id="MobiDB-lite"/>
    </source>
</evidence>
<feature type="domain" description="Amino acid permease/ SLC12A" evidence="9">
    <location>
        <begin position="96"/>
        <end position="561"/>
    </location>
</feature>
<evidence type="ECO:0000256" key="8">
    <source>
        <dbReference type="SAM" id="Phobius"/>
    </source>
</evidence>
<feature type="transmembrane region" description="Helical" evidence="8">
    <location>
        <begin position="100"/>
        <end position="121"/>
    </location>
</feature>
<feature type="transmembrane region" description="Helical" evidence="8">
    <location>
        <begin position="239"/>
        <end position="260"/>
    </location>
</feature>
<gene>
    <name evidence="10" type="ORF">K461DRAFT_250426</name>
</gene>
<feature type="transmembrane region" description="Helical" evidence="8">
    <location>
        <begin position="535"/>
        <end position="553"/>
    </location>
</feature>
<comment type="caution">
    <text evidence="10">The sequence shown here is derived from an EMBL/GenBank/DDBJ whole genome shotgun (WGS) entry which is preliminary data.</text>
</comment>
<evidence type="ECO:0000256" key="2">
    <source>
        <dbReference type="ARBA" id="ARBA00022448"/>
    </source>
</evidence>
<dbReference type="InterPro" id="IPR004841">
    <property type="entry name" value="AA-permease/SLC12A_dom"/>
</dbReference>
<dbReference type="Gene3D" id="1.20.1740.10">
    <property type="entry name" value="Amino acid/polyamine transporter I"/>
    <property type="match status" value="1"/>
</dbReference>
<evidence type="ECO:0000256" key="1">
    <source>
        <dbReference type="ARBA" id="ARBA00004141"/>
    </source>
</evidence>
<feature type="region of interest" description="Disordered" evidence="7">
    <location>
        <begin position="60"/>
        <end position="81"/>
    </location>
</feature>
<feature type="transmembrane region" description="Helical" evidence="8">
    <location>
        <begin position="207"/>
        <end position="227"/>
    </location>
</feature>
<dbReference type="FunFam" id="1.20.1740.10:FF:000017">
    <property type="entry name" value="Amino acid permease"/>
    <property type="match status" value="1"/>
</dbReference>
<protein>
    <recommendedName>
        <fullName evidence="9">Amino acid permease/ SLC12A domain-containing protein</fullName>
    </recommendedName>
</protein>
<organism evidence="10 11">
    <name type="scientific">Myriangium duriaei CBS 260.36</name>
    <dbReference type="NCBI Taxonomy" id="1168546"/>
    <lineage>
        <taxon>Eukaryota</taxon>
        <taxon>Fungi</taxon>
        <taxon>Dikarya</taxon>
        <taxon>Ascomycota</taxon>
        <taxon>Pezizomycotina</taxon>
        <taxon>Dothideomycetes</taxon>
        <taxon>Dothideomycetidae</taxon>
        <taxon>Myriangiales</taxon>
        <taxon>Myriangiaceae</taxon>
        <taxon>Myriangium</taxon>
    </lineage>
</organism>
<dbReference type="GO" id="GO:0015171">
    <property type="term" value="F:amino acid transmembrane transporter activity"/>
    <property type="evidence" value="ECO:0007669"/>
    <property type="project" value="TreeGrafter"/>
</dbReference>
<sequence>MGVQNTDKIMVLHNSVCSAGGGANNVAFDIFDIDLSEPPLTWGDRWQDFKDSFKRHSLSIHQRDNARAHGGKSRDPERGNSRFVISPLTRSLRGRHLQMIALGGSIGTGLFVGSGHSLAMGGPGSLVIAYALVGTLMYCTMQALGELSVTFPIAGSFSSYSTRFIDPAWGFAMGWNYALQWLTIFPLELVSASLVLTYWGVEDIKPFAAIFLFLITIINFFGVRGYGEAEFLLSAIKGFAIVGFITLGAIINIGGGPYTSGAYSGYIGARFWKERPFKNGFKGVGPAIIFAALAFAGTELVGLAAAETKYPRRSIPTAIKQVFWKIVLFYLVSLTVVGFCVSADDPSLLTENNAVDAHASPFVIAIVNSGIQILPSAMNAVILVSVLSVANSSIFGSTRTLAALSDQGQAPKILGYIDRKGRPLVANVIALLFGLVGFSGNSKSSVKAFEWLAAISTLSSVLTWASICFAHIRFRKAWRANGRSLSELPYVSQCGETGSWIGIVLAAAVVVIQMWLGIWPIGYEKLSTLQQVENFFSSGSLTLIVVIVFYFGYRLVRRTTFHTPLTMDIVTGRSKISAETLIEEEHARQHNWPRWRLIYKMFC</sequence>
<dbReference type="Pfam" id="PF00324">
    <property type="entry name" value="AA_permease"/>
    <property type="match status" value="1"/>
</dbReference>
<keyword evidence="3 8" id="KW-0812">Transmembrane</keyword>
<evidence type="ECO:0000256" key="3">
    <source>
        <dbReference type="ARBA" id="ARBA00022692"/>
    </source>
</evidence>
<evidence type="ECO:0000313" key="10">
    <source>
        <dbReference type="EMBL" id="KAF2157434.1"/>
    </source>
</evidence>
<dbReference type="AlphaFoldDB" id="A0A9P4J9H1"/>
<feature type="compositionally biased region" description="Basic and acidic residues" evidence="7">
    <location>
        <begin position="61"/>
        <end position="80"/>
    </location>
</feature>